<dbReference type="Proteomes" id="UP000246078">
    <property type="component" value="Unassembled WGS sequence"/>
</dbReference>
<gene>
    <name evidence="2" type="ORF">C3747_37g2</name>
</gene>
<dbReference type="VEuPathDB" id="TriTrypDB:C4B63_46g35"/>
<evidence type="ECO:0000313" key="3">
    <source>
        <dbReference type="Proteomes" id="UP000246078"/>
    </source>
</evidence>
<dbReference type="VEuPathDB" id="TriTrypDB:TcCL_ESM03283"/>
<dbReference type="AlphaFoldDB" id="A0A2V2X0B5"/>
<dbReference type="VEuPathDB" id="TriTrypDB:TcCL_ESM03282"/>
<dbReference type="VEuPathDB" id="TriTrypDB:TCSYLVIO_003470"/>
<keyword evidence="1" id="KW-1133">Transmembrane helix</keyword>
<protein>
    <submittedName>
        <fullName evidence="2">Uncharacterized protein</fullName>
    </submittedName>
</protein>
<reference evidence="2 3" key="1">
    <citation type="journal article" date="2018" name="Microb. Genom.">
        <title>Expanding an expanded genome: long-read sequencing of Trypanosoma cruzi.</title>
        <authorList>
            <person name="Berna L."/>
            <person name="Rodriguez M."/>
            <person name="Chiribao M.L."/>
            <person name="Parodi-Talice A."/>
            <person name="Pita S."/>
            <person name="Rijo G."/>
            <person name="Alvarez-Valin F."/>
            <person name="Robello C."/>
        </authorList>
    </citation>
    <scope>NUCLEOTIDE SEQUENCE [LARGE SCALE GENOMIC DNA]</scope>
    <source>
        <strain evidence="2 3">TCC</strain>
    </source>
</reference>
<dbReference type="EMBL" id="PRFC01000037">
    <property type="protein sequence ID" value="PWV14236.1"/>
    <property type="molecule type" value="Genomic_DNA"/>
</dbReference>
<dbReference type="VEuPathDB" id="TriTrypDB:C3747_37g2"/>
<keyword evidence="1" id="KW-0812">Transmembrane</keyword>
<name>A0A2V2X0B5_TRYCR</name>
<dbReference type="VEuPathDB" id="TriTrypDB:TcCLB.507099.70"/>
<evidence type="ECO:0000313" key="2">
    <source>
        <dbReference type="EMBL" id="PWV14236.1"/>
    </source>
</evidence>
<feature type="transmembrane region" description="Helical" evidence="1">
    <location>
        <begin position="20"/>
        <end position="46"/>
    </location>
</feature>
<dbReference type="VEuPathDB" id="TriTrypDB:BCY84_13655"/>
<dbReference type="VEuPathDB" id="TriTrypDB:TcYC6_0103230"/>
<comment type="caution">
    <text evidence="2">The sequence shown here is derived from an EMBL/GenBank/DDBJ whole genome shotgun (WGS) entry which is preliminary data.</text>
</comment>
<sequence length="269" mass="30926">MDHLIVRMSALQDSNTMDIYRFYMVLLIYCGWPYVLLMTSAIFGFVTDIDADAWRSNIPRIFRLSFSHIRVGDHGSNDRKIVMLPTDILSFVLLCVGYEPVEADGRCSEDGGKPKRGVNRARRRAAFSSMLSSRSFILRSFVAFTRKRFFSAGVVSDPRIGVPQTQSVPPAMNGWDLYKRERRKRVTLSQPPPPCRLRSVAMARMSSYRCGPIFPPGRYAWRKRRPTMTSYSMMARRGETASRCNFGFTRLCQPLGGLQRASWFPLHRW</sequence>
<dbReference type="VEuPathDB" id="TriTrypDB:ECC02_006467"/>
<keyword evidence="1" id="KW-0472">Membrane</keyword>
<dbReference type="VEuPathDB" id="TriTrypDB:TCDM_04130"/>
<organism evidence="2 3">
    <name type="scientific">Trypanosoma cruzi</name>
    <dbReference type="NCBI Taxonomy" id="5693"/>
    <lineage>
        <taxon>Eukaryota</taxon>
        <taxon>Discoba</taxon>
        <taxon>Euglenozoa</taxon>
        <taxon>Kinetoplastea</taxon>
        <taxon>Metakinetoplastina</taxon>
        <taxon>Trypanosomatida</taxon>
        <taxon>Trypanosomatidae</taxon>
        <taxon>Trypanosoma</taxon>
        <taxon>Schizotrypanum</taxon>
    </lineage>
</organism>
<accession>A0A2V2X0B5</accession>
<proteinExistence type="predicted"/>
<evidence type="ECO:0000256" key="1">
    <source>
        <dbReference type="SAM" id="Phobius"/>
    </source>
</evidence>
<dbReference type="VEuPathDB" id="TriTrypDB:Tc_MARK_6259"/>
<dbReference type="VEuPathDB" id="TriTrypDB:TcG_03322"/>